<evidence type="ECO:0000256" key="1">
    <source>
        <dbReference type="SAM" id="MobiDB-lite"/>
    </source>
</evidence>
<keyword evidence="3" id="KW-1185">Reference proteome</keyword>
<organism evidence="2 3">
    <name type="scientific">Brassica cretica</name>
    <name type="common">Mustard</name>
    <dbReference type="NCBI Taxonomy" id="69181"/>
    <lineage>
        <taxon>Eukaryota</taxon>
        <taxon>Viridiplantae</taxon>
        <taxon>Streptophyta</taxon>
        <taxon>Embryophyta</taxon>
        <taxon>Tracheophyta</taxon>
        <taxon>Spermatophyta</taxon>
        <taxon>Magnoliopsida</taxon>
        <taxon>eudicotyledons</taxon>
        <taxon>Gunneridae</taxon>
        <taxon>Pentapetalae</taxon>
        <taxon>rosids</taxon>
        <taxon>malvids</taxon>
        <taxon>Brassicales</taxon>
        <taxon>Brassicaceae</taxon>
        <taxon>Brassiceae</taxon>
        <taxon>Brassica</taxon>
    </lineage>
</organism>
<accession>A0ABQ7BIN3</accession>
<sequence>MIIRKFLRGLNPYIRSRLEAVEFHWLADLVERAVNVEAAIAAERASSRHSTPPRRPSVQSQPQPHSAMPRGRGVKNKKIVPWTSNRNK</sequence>
<feature type="region of interest" description="Disordered" evidence="1">
    <location>
        <begin position="43"/>
        <end position="88"/>
    </location>
</feature>
<gene>
    <name evidence="2" type="ORF">DY000_02038142</name>
</gene>
<dbReference type="Proteomes" id="UP000266723">
    <property type="component" value="Unassembled WGS sequence"/>
</dbReference>
<evidence type="ECO:0000313" key="2">
    <source>
        <dbReference type="EMBL" id="KAF3531985.1"/>
    </source>
</evidence>
<name>A0ABQ7BIN3_BRACR</name>
<dbReference type="EMBL" id="QGKV02001507">
    <property type="protein sequence ID" value="KAF3531985.1"/>
    <property type="molecule type" value="Genomic_DNA"/>
</dbReference>
<protein>
    <submittedName>
        <fullName evidence="2">Uncharacterized protein</fullName>
    </submittedName>
</protein>
<reference evidence="2 3" key="1">
    <citation type="journal article" date="2020" name="BMC Genomics">
        <title>Intraspecific diversification of the crop wild relative Brassica cretica Lam. using demographic model selection.</title>
        <authorList>
            <person name="Kioukis A."/>
            <person name="Michalopoulou V.A."/>
            <person name="Briers L."/>
            <person name="Pirintsos S."/>
            <person name="Studholme D.J."/>
            <person name="Pavlidis P."/>
            <person name="Sarris P.F."/>
        </authorList>
    </citation>
    <scope>NUCLEOTIDE SEQUENCE [LARGE SCALE GENOMIC DNA]</scope>
    <source>
        <strain evidence="3">cv. PFS-1207/04</strain>
    </source>
</reference>
<feature type="compositionally biased region" description="Low complexity" evidence="1">
    <location>
        <begin position="43"/>
        <end position="64"/>
    </location>
</feature>
<proteinExistence type="predicted"/>
<comment type="caution">
    <text evidence="2">The sequence shown here is derived from an EMBL/GenBank/DDBJ whole genome shotgun (WGS) entry which is preliminary data.</text>
</comment>
<evidence type="ECO:0000313" key="3">
    <source>
        <dbReference type="Proteomes" id="UP000266723"/>
    </source>
</evidence>